<keyword evidence="1" id="KW-0472">Membrane</keyword>
<evidence type="ECO:0000313" key="2">
    <source>
        <dbReference type="EnsemblMetazoa" id="GBRI016778-PA"/>
    </source>
</evidence>
<proteinExistence type="predicted"/>
<keyword evidence="3" id="KW-1185">Reference proteome</keyword>
<accession>A0A1A9WEK4</accession>
<dbReference type="VEuPathDB" id="VectorBase:GBRI016778"/>
<feature type="transmembrane region" description="Helical" evidence="1">
    <location>
        <begin position="14"/>
        <end position="33"/>
    </location>
</feature>
<reference evidence="2" key="2">
    <citation type="submission" date="2020-05" db="UniProtKB">
        <authorList>
            <consortium name="EnsemblMetazoa"/>
        </authorList>
    </citation>
    <scope>IDENTIFICATION</scope>
    <source>
        <strain evidence="2">IAEA</strain>
    </source>
</reference>
<name>A0A1A9WEK4_9MUSC</name>
<keyword evidence="1" id="KW-0812">Transmembrane</keyword>
<feature type="transmembrane region" description="Helical" evidence="1">
    <location>
        <begin position="132"/>
        <end position="153"/>
    </location>
</feature>
<dbReference type="AlphaFoldDB" id="A0A1A9WEK4"/>
<dbReference type="EnsemblMetazoa" id="GBRI016778-RA">
    <property type="protein sequence ID" value="GBRI016778-PA"/>
    <property type="gene ID" value="GBRI016778"/>
</dbReference>
<keyword evidence="1" id="KW-1133">Transmembrane helix</keyword>
<organism evidence="2 3">
    <name type="scientific">Glossina brevipalpis</name>
    <dbReference type="NCBI Taxonomy" id="37001"/>
    <lineage>
        <taxon>Eukaryota</taxon>
        <taxon>Metazoa</taxon>
        <taxon>Ecdysozoa</taxon>
        <taxon>Arthropoda</taxon>
        <taxon>Hexapoda</taxon>
        <taxon>Insecta</taxon>
        <taxon>Pterygota</taxon>
        <taxon>Neoptera</taxon>
        <taxon>Endopterygota</taxon>
        <taxon>Diptera</taxon>
        <taxon>Brachycera</taxon>
        <taxon>Muscomorpha</taxon>
        <taxon>Hippoboscoidea</taxon>
        <taxon>Glossinidae</taxon>
        <taxon>Glossina</taxon>
    </lineage>
</organism>
<evidence type="ECO:0000256" key="1">
    <source>
        <dbReference type="SAM" id="Phobius"/>
    </source>
</evidence>
<evidence type="ECO:0000313" key="3">
    <source>
        <dbReference type="Proteomes" id="UP000091820"/>
    </source>
</evidence>
<dbReference type="Proteomes" id="UP000091820">
    <property type="component" value="Unassembled WGS sequence"/>
</dbReference>
<sequence>MNTQHLLTVVLQQFSFIVQRFTFVTFCGFNGLLQSMKHNLNSTSYLSLFGRKRDSVERLLLHLDKSLIIIIILCISESKHTKFYALAKANIRFTEELNVERRRCHYQTMQNFKGTKLLDNRYTSATPAIRKYFAVFIIDLIIIIQPILITMSYDLPSDIEKSQK</sequence>
<protein>
    <submittedName>
        <fullName evidence="2">Uncharacterized protein</fullName>
    </submittedName>
</protein>
<reference evidence="3" key="1">
    <citation type="submission" date="2014-03" db="EMBL/GenBank/DDBJ databases">
        <authorList>
            <person name="Aksoy S."/>
            <person name="Warren W."/>
            <person name="Wilson R.K."/>
        </authorList>
    </citation>
    <scope>NUCLEOTIDE SEQUENCE [LARGE SCALE GENOMIC DNA]</scope>
    <source>
        <strain evidence="3">IAEA</strain>
    </source>
</reference>